<evidence type="ECO:0000313" key="5">
    <source>
        <dbReference type="Proteomes" id="UP000749040"/>
    </source>
</evidence>
<protein>
    <submittedName>
        <fullName evidence="4">SpoIIE family protein phosphatase</fullName>
    </submittedName>
</protein>
<dbReference type="PANTHER" id="PTHR43156">
    <property type="entry name" value="STAGE II SPORULATION PROTEIN E-RELATED"/>
    <property type="match status" value="1"/>
</dbReference>
<comment type="caution">
    <text evidence="4">The sequence shown here is derived from an EMBL/GenBank/DDBJ whole genome shotgun (WGS) entry which is preliminary data.</text>
</comment>
<gene>
    <name evidence="4" type="ORF">ITX44_17755</name>
</gene>
<dbReference type="Pfam" id="PF07228">
    <property type="entry name" value="SpoIIE"/>
    <property type="match status" value="1"/>
</dbReference>
<keyword evidence="1" id="KW-0378">Hydrolase</keyword>
<dbReference type="InterPro" id="IPR029016">
    <property type="entry name" value="GAF-like_dom_sf"/>
</dbReference>
<dbReference type="InterPro" id="IPR035965">
    <property type="entry name" value="PAS-like_dom_sf"/>
</dbReference>
<dbReference type="SMART" id="SM00065">
    <property type="entry name" value="GAF"/>
    <property type="match status" value="1"/>
</dbReference>
<dbReference type="Pfam" id="PF00989">
    <property type="entry name" value="PAS"/>
    <property type="match status" value="1"/>
</dbReference>
<dbReference type="InterPro" id="IPR036457">
    <property type="entry name" value="PPM-type-like_dom_sf"/>
</dbReference>
<dbReference type="Pfam" id="PF01590">
    <property type="entry name" value="GAF"/>
    <property type="match status" value="1"/>
</dbReference>
<dbReference type="PROSITE" id="PS50112">
    <property type="entry name" value="PAS"/>
    <property type="match status" value="1"/>
</dbReference>
<accession>A0ABS2TSQ1</accession>
<dbReference type="SUPFAM" id="SSF55781">
    <property type="entry name" value="GAF domain-like"/>
    <property type="match status" value="1"/>
</dbReference>
<dbReference type="SUPFAM" id="SSF81606">
    <property type="entry name" value="PP2C-like"/>
    <property type="match status" value="1"/>
</dbReference>
<proteinExistence type="predicted"/>
<dbReference type="InterPro" id="IPR003018">
    <property type="entry name" value="GAF"/>
</dbReference>
<keyword evidence="5" id="KW-1185">Reference proteome</keyword>
<dbReference type="Gene3D" id="3.30.450.40">
    <property type="match status" value="1"/>
</dbReference>
<feature type="domain" description="PAS" evidence="3">
    <location>
        <begin position="33"/>
        <end position="87"/>
    </location>
</feature>
<dbReference type="RefSeq" id="WP_205358204.1">
    <property type="nucleotide sequence ID" value="NZ_JADKYB010000008.1"/>
</dbReference>
<evidence type="ECO:0000256" key="1">
    <source>
        <dbReference type="ARBA" id="ARBA00022801"/>
    </source>
</evidence>
<dbReference type="InterPro" id="IPR052016">
    <property type="entry name" value="Bact_Sigma-Reg"/>
</dbReference>
<sequence>MVDPETADAHGARPVPEPGGAREVSGDHGPGAGNDLLTGLLGAVDAGAYAVDGGGLILAVNPATEELLGRPAKALIGRDAHDLLHRDRHGQTLPRTQCPMMHALLARRTVQESPGWFERGDGSPLPVSWLVTPFRLDDGTSGALVVFHPHGDAPDPYAWEERPVPSALTEMERLALLAETTTRLTSTLDADQALNRLVRIVLPRLGDWAIVDLITENDEVRRTAVVQYADGVFVERRDLQGSLPPVPQESPLPLSRALRGAASTLATPDTYAGRPDSGLAVEQGRLFKATGMHSAVIAPIRGPREVLGALTLGRAGRTRPFTADDLPLVEDITRRAGVALDNARLYQQQRRVAETMQRHLLPKLPRLPGLEMTARYVPAPDASQVGGDWYDVFPLRDGATALVIGDVVGHDLDAAAGMAQLRNMLRADAWSRREPPGTVMGRLDETVTYLAEVPMATVVFGRLEGDRDSGWRLRWTNAGHPPPLLIDHDGRARFLTEAHGILLGTGSAAARPDAEVDLGPRSTLVLYTDGLIESPDRSIDDGLATLRHHAANLAHRPLESFCDLLLERVRPPGNDDDVAILALRVPPAGPRVA</sequence>
<reference evidence="4 5" key="1">
    <citation type="submission" date="2021-01" db="EMBL/GenBank/DDBJ databases">
        <title>Streptomyces acididurans sp. nov., isolated from a peat swamp forest soil.</title>
        <authorList>
            <person name="Chantavorakit T."/>
            <person name="Duangmal K."/>
        </authorList>
    </citation>
    <scope>NUCLEOTIDE SEQUENCE [LARGE SCALE GENOMIC DNA]</scope>
    <source>
        <strain evidence="4 5">KK5PA1</strain>
    </source>
</reference>
<dbReference type="NCBIfam" id="TIGR00229">
    <property type="entry name" value="sensory_box"/>
    <property type="match status" value="1"/>
</dbReference>
<dbReference type="CDD" id="cd00130">
    <property type="entry name" value="PAS"/>
    <property type="match status" value="1"/>
</dbReference>
<dbReference type="InterPro" id="IPR001932">
    <property type="entry name" value="PPM-type_phosphatase-like_dom"/>
</dbReference>
<evidence type="ECO:0000259" key="3">
    <source>
        <dbReference type="PROSITE" id="PS50112"/>
    </source>
</evidence>
<dbReference type="Gene3D" id="3.60.40.10">
    <property type="entry name" value="PPM-type phosphatase domain"/>
    <property type="match status" value="1"/>
</dbReference>
<feature type="region of interest" description="Disordered" evidence="2">
    <location>
        <begin position="1"/>
        <end position="31"/>
    </location>
</feature>
<dbReference type="Proteomes" id="UP000749040">
    <property type="component" value="Unassembled WGS sequence"/>
</dbReference>
<dbReference type="SMART" id="SM00091">
    <property type="entry name" value="PAS"/>
    <property type="match status" value="1"/>
</dbReference>
<dbReference type="InterPro" id="IPR013767">
    <property type="entry name" value="PAS_fold"/>
</dbReference>
<dbReference type="PANTHER" id="PTHR43156:SF2">
    <property type="entry name" value="STAGE II SPORULATION PROTEIN E"/>
    <property type="match status" value="1"/>
</dbReference>
<dbReference type="SMART" id="SM00331">
    <property type="entry name" value="PP2C_SIG"/>
    <property type="match status" value="1"/>
</dbReference>
<evidence type="ECO:0000256" key="2">
    <source>
        <dbReference type="SAM" id="MobiDB-lite"/>
    </source>
</evidence>
<dbReference type="InterPro" id="IPR000014">
    <property type="entry name" value="PAS"/>
</dbReference>
<evidence type="ECO:0000313" key="4">
    <source>
        <dbReference type="EMBL" id="MBM9506365.1"/>
    </source>
</evidence>
<name>A0ABS2TSQ1_9ACTN</name>
<organism evidence="4 5">
    <name type="scientific">Actinacidiphila acididurans</name>
    <dbReference type="NCBI Taxonomy" id="2784346"/>
    <lineage>
        <taxon>Bacteria</taxon>
        <taxon>Bacillati</taxon>
        <taxon>Actinomycetota</taxon>
        <taxon>Actinomycetes</taxon>
        <taxon>Kitasatosporales</taxon>
        <taxon>Streptomycetaceae</taxon>
        <taxon>Actinacidiphila</taxon>
    </lineage>
</organism>
<dbReference type="SUPFAM" id="SSF55785">
    <property type="entry name" value="PYP-like sensor domain (PAS domain)"/>
    <property type="match status" value="1"/>
</dbReference>
<dbReference type="Gene3D" id="3.30.450.20">
    <property type="entry name" value="PAS domain"/>
    <property type="match status" value="1"/>
</dbReference>
<dbReference type="EMBL" id="JADKYB010000008">
    <property type="protein sequence ID" value="MBM9506365.1"/>
    <property type="molecule type" value="Genomic_DNA"/>
</dbReference>